<dbReference type="Proteomes" id="UP001229421">
    <property type="component" value="Unassembled WGS sequence"/>
</dbReference>
<organism evidence="1 2">
    <name type="scientific">Tagetes erecta</name>
    <name type="common">African marigold</name>
    <dbReference type="NCBI Taxonomy" id="13708"/>
    <lineage>
        <taxon>Eukaryota</taxon>
        <taxon>Viridiplantae</taxon>
        <taxon>Streptophyta</taxon>
        <taxon>Embryophyta</taxon>
        <taxon>Tracheophyta</taxon>
        <taxon>Spermatophyta</taxon>
        <taxon>Magnoliopsida</taxon>
        <taxon>eudicotyledons</taxon>
        <taxon>Gunneridae</taxon>
        <taxon>Pentapetalae</taxon>
        <taxon>asterids</taxon>
        <taxon>campanulids</taxon>
        <taxon>Asterales</taxon>
        <taxon>Asteraceae</taxon>
        <taxon>Asteroideae</taxon>
        <taxon>Heliantheae alliance</taxon>
        <taxon>Tageteae</taxon>
        <taxon>Tagetes</taxon>
    </lineage>
</organism>
<comment type="caution">
    <text evidence="1">The sequence shown here is derived from an EMBL/GenBank/DDBJ whole genome shotgun (WGS) entry which is preliminary data.</text>
</comment>
<keyword evidence="2" id="KW-1185">Reference proteome</keyword>
<name>A0AAD8NNA0_TARER</name>
<gene>
    <name evidence="1" type="ORF">QVD17_30776</name>
</gene>
<accession>A0AAD8NNA0</accession>
<proteinExistence type="predicted"/>
<dbReference type="EMBL" id="JAUHHV010000008">
    <property type="protein sequence ID" value="KAK1415007.1"/>
    <property type="molecule type" value="Genomic_DNA"/>
</dbReference>
<reference evidence="1" key="1">
    <citation type="journal article" date="2023" name="bioRxiv">
        <title>Improved chromosome-level genome assembly for marigold (Tagetes erecta).</title>
        <authorList>
            <person name="Jiang F."/>
            <person name="Yuan L."/>
            <person name="Wang S."/>
            <person name="Wang H."/>
            <person name="Xu D."/>
            <person name="Wang A."/>
            <person name="Fan W."/>
        </authorList>
    </citation>
    <scope>NUCLEOTIDE SEQUENCE</scope>
    <source>
        <strain evidence="1">WSJ</strain>
        <tissue evidence="1">Leaf</tissue>
    </source>
</reference>
<evidence type="ECO:0000313" key="1">
    <source>
        <dbReference type="EMBL" id="KAK1415007.1"/>
    </source>
</evidence>
<dbReference type="AlphaFoldDB" id="A0AAD8NNA0"/>
<sequence length="123" mass="13828">MFFGLGFYSHKSVSISSCYRDGSISQDLDRFYFSVYLYSKKKKNTNRVQNRPESSAVARMEIQMDVDAASELCEGAFLCDVISASFFALEMAAKGVSLGALLTDIYEYVYEVIENNKKVFFGG</sequence>
<evidence type="ECO:0000313" key="2">
    <source>
        <dbReference type="Proteomes" id="UP001229421"/>
    </source>
</evidence>
<protein>
    <submittedName>
        <fullName evidence="1">Uncharacterized protein</fullName>
    </submittedName>
</protein>